<evidence type="ECO:0000313" key="1">
    <source>
        <dbReference type="EMBL" id="CAG7640508.1"/>
    </source>
</evidence>
<dbReference type="Proteomes" id="UP000730618">
    <property type="component" value="Unassembled WGS sequence"/>
</dbReference>
<organism evidence="1 2">
    <name type="scientific">Paenibacillus allorhizosphaerae</name>
    <dbReference type="NCBI Taxonomy" id="2849866"/>
    <lineage>
        <taxon>Bacteria</taxon>
        <taxon>Bacillati</taxon>
        <taxon>Bacillota</taxon>
        <taxon>Bacilli</taxon>
        <taxon>Bacillales</taxon>
        <taxon>Paenibacillaceae</taxon>
        <taxon>Paenibacillus</taxon>
    </lineage>
</organism>
<name>A0ABM8VH47_9BACL</name>
<accession>A0ABM8VH47</accession>
<dbReference type="RefSeq" id="WP_218098982.1">
    <property type="nucleotide sequence ID" value="NZ_CAJVCE010000006.1"/>
</dbReference>
<evidence type="ECO:0008006" key="3">
    <source>
        <dbReference type="Google" id="ProtNLM"/>
    </source>
</evidence>
<proteinExistence type="predicted"/>
<evidence type="ECO:0000313" key="2">
    <source>
        <dbReference type="Proteomes" id="UP000730618"/>
    </source>
</evidence>
<sequence length="51" mass="5353">MKQAFDNKEVTVATVCGGSLLLAVVEYGPRFVSGGGVTSGLDVAFYVVERD</sequence>
<gene>
    <name evidence="1" type="ORF">PAECIP111802_02655</name>
</gene>
<keyword evidence="2" id="KW-1185">Reference proteome</keyword>
<comment type="caution">
    <text evidence="1">The sequence shown here is derived from an EMBL/GenBank/DDBJ whole genome shotgun (WGS) entry which is preliminary data.</text>
</comment>
<reference evidence="1 2" key="1">
    <citation type="submission" date="2021-06" db="EMBL/GenBank/DDBJ databases">
        <authorList>
            <person name="Criscuolo A."/>
        </authorList>
    </citation>
    <scope>NUCLEOTIDE SEQUENCE [LARGE SCALE GENOMIC DNA]</scope>
    <source>
        <strain evidence="2">CIP 111802</strain>
    </source>
</reference>
<dbReference type="EMBL" id="CAJVCE010000006">
    <property type="protein sequence ID" value="CAG7640508.1"/>
    <property type="molecule type" value="Genomic_DNA"/>
</dbReference>
<protein>
    <recommendedName>
        <fullName evidence="3">DJ-1/PfpI domain-containing protein</fullName>
    </recommendedName>
</protein>